<dbReference type="Proteomes" id="UP000324832">
    <property type="component" value="Unassembled WGS sequence"/>
</dbReference>
<proteinExistence type="predicted"/>
<reference evidence="1 2" key="1">
    <citation type="submission" date="2017-07" db="EMBL/GenBank/DDBJ databases">
        <authorList>
            <person name="Talla V."/>
            <person name="Backstrom N."/>
        </authorList>
    </citation>
    <scope>NUCLEOTIDE SEQUENCE [LARGE SCALE GENOMIC DNA]</scope>
</reference>
<dbReference type="EMBL" id="FZQP02006859">
    <property type="protein sequence ID" value="VVD04399.1"/>
    <property type="molecule type" value="Genomic_DNA"/>
</dbReference>
<accession>A0A5E4R4V8</accession>
<dbReference type="AlphaFoldDB" id="A0A5E4R4V8"/>
<organism evidence="1 2">
    <name type="scientific">Leptidea sinapis</name>
    <dbReference type="NCBI Taxonomy" id="189913"/>
    <lineage>
        <taxon>Eukaryota</taxon>
        <taxon>Metazoa</taxon>
        <taxon>Ecdysozoa</taxon>
        <taxon>Arthropoda</taxon>
        <taxon>Hexapoda</taxon>
        <taxon>Insecta</taxon>
        <taxon>Pterygota</taxon>
        <taxon>Neoptera</taxon>
        <taxon>Endopterygota</taxon>
        <taxon>Lepidoptera</taxon>
        <taxon>Glossata</taxon>
        <taxon>Ditrysia</taxon>
        <taxon>Papilionoidea</taxon>
        <taxon>Pieridae</taxon>
        <taxon>Dismorphiinae</taxon>
        <taxon>Leptidea</taxon>
    </lineage>
</organism>
<sequence length="70" mass="8034">MNILYDQVARTLGETYPELVVKEKDAKLILAHERDSYAKLRSNLAKKWKNLVKTNPEVEALSDIELPGHE</sequence>
<name>A0A5E4R4V8_9NEOP</name>
<evidence type="ECO:0000313" key="2">
    <source>
        <dbReference type="Proteomes" id="UP000324832"/>
    </source>
</evidence>
<evidence type="ECO:0000313" key="1">
    <source>
        <dbReference type="EMBL" id="VVD04399.1"/>
    </source>
</evidence>
<protein>
    <submittedName>
        <fullName evidence="1">Uncharacterized protein</fullName>
    </submittedName>
</protein>
<gene>
    <name evidence="1" type="ORF">LSINAPIS_LOCUS14161</name>
</gene>
<keyword evidence="2" id="KW-1185">Reference proteome</keyword>